<dbReference type="STRING" id="3988.B9S938"/>
<keyword evidence="1" id="KW-0812">Transmembrane</keyword>
<dbReference type="FunCoup" id="B9S938">
    <property type="interactions" value="884"/>
</dbReference>
<dbReference type="PANTHER" id="PTHR35694:SF1">
    <property type="entry name" value="DENEDDYLASE"/>
    <property type="match status" value="1"/>
</dbReference>
<sequence>MASHSLSLFSSVFLSPPQSLSRTPIPKLFLTNARNCIPVLSCTPPQQEAILQLVANADENTLPCIRAFENDLARVSLVGSVGFDQAVVAAAADGGRAAADHIDSGAPAMVVETLFPGPGDHHATISTRLFLPAKKVKEKAAKLSRSFKEDIFSGTASENILAMTFRQVVLQQLWNFELAVFRPGTERNMEDLENPREVPASFFLSSSDEHIISVLAEAIYIAALQNTESNFLYDFMGETSGGVFRWFQKPKSIASQDSSVVIYKLFEDEIAGNAKKLLEDFNLSKDKGIKLRQKYKWWTPVALSKLETIGGSDFSAWVSEYVPAYRLQIDADIVKDAKMEGWRRFGDNRWEVLLTHSQMAGLAEILDMYFEDVYSLPHKELSCRATANFTNLANTKKSSSWLKFLSVSLISGIFLIAISAFSRFYFPHLHKQQTYNQEHRSPPSSEIEHSVNESLHAEKLQEFCILIVKKIKDAFGWPGDIITETSNGAWIGEIPNYLKAMGEYDSSKEDSSTSDPIEKLDEDMKSSAQDIASYQVVLSTDGKIVGFQPTSRIGVNHWAANPLARELYAGRKLSPGLVEPGLKIRPPSEIVVIELLMSLWADWHYRNLTASLGGSLHECAPGSKFIHL</sequence>
<dbReference type="eggNOG" id="ENOG502QU9R">
    <property type="taxonomic scope" value="Eukaryota"/>
</dbReference>
<reference evidence="3" key="1">
    <citation type="journal article" date="2010" name="Nat. Biotechnol.">
        <title>Draft genome sequence of the oilseed species Ricinus communis.</title>
        <authorList>
            <person name="Chan A.P."/>
            <person name="Crabtree J."/>
            <person name="Zhao Q."/>
            <person name="Lorenzi H."/>
            <person name="Orvis J."/>
            <person name="Puiu D."/>
            <person name="Melake-Berhan A."/>
            <person name="Jones K.M."/>
            <person name="Redman J."/>
            <person name="Chen G."/>
            <person name="Cahoon E.B."/>
            <person name="Gedil M."/>
            <person name="Stanke M."/>
            <person name="Haas B.J."/>
            <person name="Wortman J.R."/>
            <person name="Fraser-Liggett C.M."/>
            <person name="Ravel J."/>
            <person name="Rabinowicz P.D."/>
        </authorList>
    </citation>
    <scope>NUCLEOTIDE SEQUENCE [LARGE SCALE GENOMIC DNA]</scope>
    <source>
        <strain evidence="3">cv. Hale</strain>
    </source>
</reference>
<evidence type="ECO:0000313" key="3">
    <source>
        <dbReference type="Proteomes" id="UP000008311"/>
    </source>
</evidence>
<evidence type="ECO:0000256" key="1">
    <source>
        <dbReference type="SAM" id="Phobius"/>
    </source>
</evidence>
<dbReference type="PANTHER" id="PTHR35694">
    <property type="entry name" value="DENEDDYLASE"/>
    <property type="match status" value="1"/>
</dbReference>
<dbReference type="AlphaFoldDB" id="B9S938"/>
<dbReference type="EMBL" id="EQ973895">
    <property type="protein sequence ID" value="EEF39807.1"/>
    <property type="molecule type" value="Genomic_DNA"/>
</dbReference>
<proteinExistence type="predicted"/>
<protein>
    <submittedName>
        <fullName evidence="2">Uncharacterized protein</fullName>
    </submittedName>
</protein>
<organism evidence="2 3">
    <name type="scientific">Ricinus communis</name>
    <name type="common">Castor bean</name>
    <dbReference type="NCBI Taxonomy" id="3988"/>
    <lineage>
        <taxon>Eukaryota</taxon>
        <taxon>Viridiplantae</taxon>
        <taxon>Streptophyta</taxon>
        <taxon>Embryophyta</taxon>
        <taxon>Tracheophyta</taxon>
        <taxon>Spermatophyta</taxon>
        <taxon>Magnoliopsida</taxon>
        <taxon>eudicotyledons</taxon>
        <taxon>Gunneridae</taxon>
        <taxon>Pentapetalae</taxon>
        <taxon>rosids</taxon>
        <taxon>fabids</taxon>
        <taxon>Malpighiales</taxon>
        <taxon>Euphorbiaceae</taxon>
        <taxon>Acalyphoideae</taxon>
        <taxon>Acalypheae</taxon>
        <taxon>Ricinus</taxon>
    </lineage>
</organism>
<accession>B9S938</accession>
<keyword evidence="1" id="KW-0472">Membrane</keyword>
<dbReference type="InParanoid" id="B9S938"/>
<keyword evidence="3" id="KW-1185">Reference proteome</keyword>
<feature type="transmembrane region" description="Helical" evidence="1">
    <location>
        <begin position="401"/>
        <end position="426"/>
    </location>
</feature>
<name>B9S938_RICCO</name>
<evidence type="ECO:0000313" key="2">
    <source>
        <dbReference type="EMBL" id="EEF39807.1"/>
    </source>
</evidence>
<keyword evidence="1" id="KW-1133">Transmembrane helix</keyword>
<gene>
    <name evidence="2" type="ORF">RCOM_1012200</name>
</gene>
<dbReference type="Proteomes" id="UP000008311">
    <property type="component" value="Unassembled WGS sequence"/>
</dbReference>